<dbReference type="AlphaFoldDB" id="A0A5B7EC62"/>
<protein>
    <submittedName>
        <fullName evidence="2">Uncharacterized protein</fullName>
    </submittedName>
</protein>
<dbReference type="EMBL" id="VSRR010002488">
    <property type="protein sequence ID" value="MPC31701.1"/>
    <property type="molecule type" value="Genomic_DNA"/>
</dbReference>
<proteinExistence type="predicted"/>
<feature type="region of interest" description="Disordered" evidence="1">
    <location>
        <begin position="135"/>
        <end position="184"/>
    </location>
</feature>
<feature type="compositionally biased region" description="Low complexity" evidence="1">
    <location>
        <begin position="172"/>
        <end position="184"/>
    </location>
</feature>
<gene>
    <name evidence="2" type="ORF">E2C01_024997</name>
</gene>
<name>A0A5B7EC62_PORTR</name>
<accession>A0A5B7EC62</accession>
<dbReference type="Proteomes" id="UP000324222">
    <property type="component" value="Unassembled WGS sequence"/>
</dbReference>
<reference evidence="2 3" key="1">
    <citation type="submission" date="2019-05" db="EMBL/GenBank/DDBJ databases">
        <title>Another draft genome of Portunus trituberculatus and its Hox gene families provides insights of decapod evolution.</title>
        <authorList>
            <person name="Jeong J.-H."/>
            <person name="Song I."/>
            <person name="Kim S."/>
            <person name="Choi T."/>
            <person name="Kim D."/>
            <person name="Ryu S."/>
            <person name="Kim W."/>
        </authorList>
    </citation>
    <scope>NUCLEOTIDE SEQUENCE [LARGE SCALE GENOMIC DNA]</scope>
    <source>
        <tissue evidence="2">Muscle</tissue>
    </source>
</reference>
<evidence type="ECO:0000256" key="1">
    <source>
        <dbReference type="SAM" id="MobiDB-lite"/>
    </source>
</evidence>
<organism evidence="2 3">
    <name type="scientific">Portunus trituberculatus</name>
    <name type="common">Swimming crab</name>
    <name type="synonym">Neptunus trituberculatus</name>
    <dbReference type="NCBI Taxonomy" id="210409"/>
    <lineage>
        <taxon>Eukaryota</taxon>
        <taxon>Metazoa</taxon>
        <taxon>Ecdysozoa</taxon>
        <taxon>Arthropoda</taxon>
        <taxon>Crustacea</taxon>
        <taxon>Multicrustacea</taxon>
        <taxon>Malacostraca</taxon>
        <taxon>Eumalacostraca</taxon>
        <taxon>Eucarida</taxon>
        <taxon>Decapoda</taxon>
        <taxon>Pleocyemata</taxon>
        <taxon>Brachyura</taxon>
        <taxon>Eubrachyura</taxon>
        <taxon>Portunoidea</taxon>
        <taxon>Portunidae</taxon>
        <taxon>Portuninae</taxon>
        <taxon>Portunus</taxon>
    </lineage>
</organism>
<evidence type="ECO:0000313" key="2">
    <source>
        <dbReference type="EMBL" id="MPC31701.1"/>
    </source>
</evidence>
<evidence type="ECO:0000313" key="3">
    <source>
        <dbReference type="Proteomes" id="UP000324222"/>
    </source>
</evidence>
<feature type="compositionally biased region" description="Basic and acidic residues" evidence="1">
    <location>
        <begin position="155"/>
        <end position="171"/>
    </location>
</feature>
<sequence>MEETPGSNLGIQMSSREKIAKCCITTTYREGHKCSIAKSTRGWVDIEVQQCQADGTGHHHGPEEVWHCGPLAPVGPNAGTSEVQCRIAWHGHEPLPVGTEEGIARCRPQCPCSYAPYSQEEVVAKAQCKHEYQVANGSQSPGPPGACQLGRSIKKKEGKEEKTRKTTKEKPITTTTTTNTSRLTKTQEVPILTLSAARVKKKFP</sequence>
<comment type="caution">
    <text evidence="2">The sequence shown here is derived from an EMBL/GenBank/DDBJ whole genome shotgun (WGS) entry which is preliminary data.</text>
</comment>
<keyword evidence="3" id="KW-1185">Reference proteome</keyword>